<organism evidence="6 7">
    <name type="scientific">Vibrio superstes NBRC 103154</name>
    <dbReference type="NCBI Taxonomy" id="1219062"/>
    <lineage>
        <taxon>Bacteria</taxon>
        <taxon>Pseudomonadati</taxon>
        <taxon>Pseudomonadota</taxon>
        <taxon>Gammaproteobacteria</taxon>
        <taxon>Vibrionales</taxon>
        <taxon>Vibrionaceae</taxon>
        <taxon>Vibrio</taxon>
    </lineage>
</organism>
<keyword evidence="4" id="KW-1133">Transmembrane helix</keyword>
<evidence type="ECO:0000313" key="6">
    <source>
        <dbReference type="EMBL" id="GEM80257.1"/>
    </source>
</evidence>
<accession>A0A511QT87</accession>
<keyword evidence="4" id="KW-0812">Transmembrane</keyword>
<dbReference type="InterPro" id="IPR001867">
    <property type="entry name" value="OmpR/PhoB-type_DNA-bd"/>
</dbReference>
<keyword evidence="4" id="KW-0472">Membrane</keyword>
<dbReference type="CDD" id="cd00383">
    <property type="entry name" value="trans_reg_C"/>
    <property type="match status" value="1"/>
</dbReference>
<dbReference type="GO" id="GO:0000160">
    <property type="term" value="P:phosphorelay signal transduction system"/>
    <property type="evidence" value="ECO:0007669"/>
    <property type="project" value="InterPro"/>
</dbReference>
<comment type="caution">
    <text evidence="6">The sequence shown here is derived from an EMBL/GenBank/DDBJ whole genome shotgun (WGS) entry which is preliminary data.</text>
</comment>
<dbReference type="EMBL" id="BJXK01000010">
    <property type="protein sequence ID" value="GEM80257.1"/>
    <property type="molecule type" value="Genomic_DNA"/>
</dbReference>
<dbReference type="OrthoDB" id="6311790at2"/>
<dbReference type="Gene3D" id="1.10.10.10">
    <property type="entry name" value="Winged helix-like DNA-binding domain superfamily/Winged helix DNA-binding domain"/>
    <property type="match status" value="1"/>
</dbReference>
<dbReference type="PROSITE" id="PS51755">
    <property type="entry name" value="OMPR_PHOB"/>
    <property type="match status" value="1"/>
</dbReference>
<dbReference type="SMART" id="SM00862">
    <property type="entry name" value="Trans_reg_C"/>
    <property type="match status" value="1"/>
</dbReference>
<dbReference type="Gene3D" id="1.25.40.10">
    <property type="entry name" value="Tetratricopeptide repeat domain"/>
    <property type="match status" value="1"/>
</dbReference>
<dbReference type="RefSeq" id="WP_119009057.1">
    <property type="nucleotide sequence ID" value="NZ_BJXK01000010.1"/>
</dbReference>
<evidence type="ECO:0000256" key="2">
    <source>
        <dbReference type="PROSITE-ProRule" id="PRU01091"/>
    </source>
</evidence>
<dbReference type="AlphaFoldDB" id="A0A511QT87"/>
<evidence type="ECO:0000256" key="1">
    <source>
        <dbReference type="ARBA" id="ARBA00023125"/>
    </source>
</evidence>
<feature type="DNA-binding region" description="OmpR/PhoB-type" evidence="2">
    <location>
        <begin position="5"/>
        <end position="104"/>
    </location>
</feature>
<feature type="domain" description="OmpR/PhoB-type" evidence="5">
    <location>
        <begin position="5"/>
        <end position="104"/>
    </location>
</feature>
<feature type="compositionally biased region" description="Basic and acidic residues" evidence="3">
    <location>
        <begin position="171"/>
        <end position="181"/>
    </location>
</feature>
<evidence type="ECO:0000256" key="4">
    <source>
        <dbReference type="SAM" id="Phobius"/>
    </source>
</evidence>
<dbReference type="Proteomes" id="UP000321113">
    <property type="component" value="Unassembled WGS sequence"/>
</dbReference>
<feature type="compositionally biased region" description="Acidic residues" evidence="3">
    <location>
        <begin position="137"/>
        <end position="153"/>
    </location>
</feature>
<sequence length="553" mass="62577">MKTQKEQFKIDEWMFVPYEDKFILHGETIVIDNRLSKLFHFLCENPDTVFSRDELINEVWNGSILSDQVITQAIFELRKILKQHGNHPYGYIVTVPKRGYKLDATVERVIESPKALIDNVFRDEEPEAQEDIVSADNIDEVAEDSTSEAESSELETTPTVDVQKANGQKNDTQKGKVTEKDSSAALITASTKPSLRKSNNKPWWALLAVLVVAIVIGLYVKNTQKAPEVVQSKSVSIADEPEATKNYLSLEPRYVHVIVDPKMLDDDYKIGIAKTILDFLKVYQDVRITYSGPASKVAAHEITLDTSTSQNKNYLEIEYVNRISGHKHLDRKYDISGPAIKSSIKRALDDMLDSFHIEIDKDILAKLVDELPDNEYAIQSILTAYATIYHPYTHGRGIELIQEAESYAPDDPYTIATSYTYSISYLYLHPTSNNDKAIADLNARTTEKFALFTDEEKKIPKVMEAMAMMALSNDDSLKATNILQAIPYNRKTVIYYILNGKAAELRGNRDSAEEFYYNAVLEASSTLTLNLAEVLFFNSDLSDIKQKIEENSF</sequence>
<evidence type="ECO:0000256" key="3">
    <source>
        <dbReference type="SAM" id="MobiDB-lite"/>
    </source>
</evidence>
<feature type="region of interest" description="Disordered" evidence="3">
    <location>
        <begin position="128"/>
        <end position="181"/>
    </location>
</feature>
<evidence type="ECO:0000313" key="7">
    <source>
        <dbReference type="Proteomes" id="UP000321113"/>
    </source>
</evidence>
<dbReference type="InterPro" id="IPR036388">
    <property type="entry name" value="WH-like_DNA-bd_sf"/>
</dbReference>
<dbReference type="GO" id="GO:0006355">
    <property type="term" value="P:regulation of DNA-templated transcription"/>
    <property type="evidence" value="ECO:0007669"/>
    <property type="project" value="InterPro"/>
</dbReference>
<dbReference type="GO" id="GO:0003677">
    <property type="term" value="F:DNA binding"/>
    <property type="evidence" value="ECO:0007669"/>
    <property type="project" value="UniProtKB-UniRule"/>
</dbReference>
<keyword evidence="1 2" id="KW-0238">DNA-binding</keyword>
<gene>
    <name evidence="6" type="ORF">VSU01S_25020</name>
</gene>
<name>A0A511QT87_9VIBR</name>
<keyword evidence="7" id="KW-1185">Reference proteome</keyword>
<feature type="transmembrane region" description="Helical" evidence="4">
    <location>
        <begin position="202"/>
        <end position="220"/>
    </location>
</feature>
<proteinExistence type="predicted"/>
<evidence type="ECO:0000259" key="5">
    <source>
        <dbReference type="PROSITE" id="PS51755"/>
    </source>
</evidence>
<dbReference type="InterPro" id="IPR011990">
    <property type="entry name" value="TPR-like_helical_dom_sf"/>
</dbReference>
<protein>
    <submittedName>
        <fullName evidence="6">DNA-binding transcriptional activator CadC</fullName>
    </submittedName>
</protein>
<dbReference type="Pfam" id="PF00486">
    <property type="entry name" value="Trans_reg_C"/>
    <property type="match status" value="1"/>
</dbReference>
<reference evidence="6 7" key="1">
    <citation type="submission" date="2019-07" db="EMBL/GenBank/DDBJ databases">
        <title>Whole genome shotgun sequence of Vibrio superstes NBRC 103154.</title>
        <authorList>
            <person name="Hosoyama A."/>
            <person name="Uohara A."/>
            <person name="Ohji S."/>
            <person name="Ichikawa N."/>
        </authorList>
    </citation>
    <scope>NUCLEOTIDE SEQUENCE [LARGE SCALE GENOMIC DNA]</scope>
    <source>
        <strain evidence="6 7">NBRC 103154</strain>
    </source>
</reference>
<dbReference type="InterPro" id="IPR016032">
    <property type="entry name" value="Sig_transdc_resp-reg_C-effctor"/>
</dbReference>
<dbReference type="SUPFAM" id="SSF46894">
    <property type="entry name" value="C-terminal effector domain of the bipartite response regulators"/>
    <property type="match status" value="1"/>
</dbReference>